<evidence type="ECO:0000256" key="2">
    <source>
        <dbReference type="ARBA" id="ARBA00022527"/>
    </source>
</evidence>
<dbReference type="InterPro" id="IPR000719">
    <property type="entry name" value="Prot_kinase_dom"/>
</dbReference>
<dbReference type="SUPFAM" id="SSF56112">
    <property type="entry name" value="Protein kinase-like (PK-like)"/>
    <property type="match status" value="1"/>
</dbReference>
<dbReference type="EMBL" id="JAGMUU010000011">
    <property type="protein sequence ID" value="KAH7142729.1"/>
    <property type="molecule type" value="Genomic_DNA"/>
</dbReference>
<dbReference type="Gene3D" id="1.10.510.10">
    <property type="entry name" value="Transferase(Phosphotransferase) domain 1"/>
    <property type="match status" value="1"/>
</dbReference>
<dbReference type="EC" id="2.7.11.1" evidence="1"/>
<evidence type="ECO:0000256" key="3">
    <source>
        <dbReference type="ARBA" id="ARBA00022679"/>
    </source>
</evidence>
<evidence type="ECO:0000256" key="6">
    <source>
        <dbReference type="ARBA" id="ARBA00022840"/>
    </source>
</evidence>
<evidence type="ECO:0000256" key="8">
    <source>
        <dbReference type="ARBA" id="ARBA00048679"/>
    </source>
</evidence>
<evidence type="ECO:0000256" key="1">
    <source>
        <dbReference type="ARBA" id="ARBA00012513"/>
    </source>
</evidence>
<dbReference type="Proteomes" id="UP000717696">
    <property type="component" value="Unassembled WGS sequence"/>
</dbReference>
<dbReference type="Pfam" id="PF00069">
    <property type="entry name" value="Pkinase"/>
    <property type="match status" value="1"/>
</dbReference>
<keyword evidence="5 10" id="KW-0418">Kinase</keyword>
<dbReference type="SMART" id="SM00220">
    <property type="entry name" value="S_TKc"/>
    <property type="match status" value="1"/>
</dbReference>
<sequence length="378" mass="42826">MLYPPRDLYRGRIHAYSRPIFSRGVVHRELHDSTRLPFVREVLIGDGGFGQVYELELHADHQTPNFLSQEDDFRAVRKEFRRSHDEVDGYKLEIQNLNILNELCHPNIVDLLGYYTYRGRHNPIFPLAPGGDLGSVFENDRLEAFGSDQSFYFALSNLSSAVQTVHAVTSKSLDLRYKGCHHDLKPRNILFKGNRLILADFGLSTLTPGHESSKDEFQIGAGHYLAPECEDFANNFKKQMVGRSSDIWSFGCILAEALTYMKRDKEAVVAFKKARAIRIGNFKTYTFHAGCRSPHPQVATWLSELETEGTQADKLCVDLIRRMLSIDPGDRPDAGRVTARLCSVAAIAQMHSVDALFTELDRQTDSIEADLEGRRYKA</sequence>
<comment type="caution">
    <text evidence="10">The sequence shown here is derived from an EMBL/GenBank/DDBJ whole genome shotgun (WGS) entry which is preliminary data.</text>
</comment>
<dbReference type="OrthoDB" id="4062651at2759"/>
<feature type="domain" description="Protein kinase" evidence="9">
    <location>
        <begin position="38"/>
        <end position="357"/>
    </location>
</feature>
<reference evidence="10" key="1">
    <citation type="journal article" date="2021" name="Nat. Commun.">
        <title>Genetic determinants of endophytism in the Arabidopsis root mycobiome.</title>
        <authorList>
            <person name="Mesny F."/>
            <person name="Miyauchi S."/>
            <person name="Thiergart T."/>
            <person name="Pickel B."/>
            <person name="Atanasova L."/>
            <person name="Karlsson M."/>
            <person name="Huettel B."/>
            <person name="Barry K.W."/>
            <person name="Haridas S."/>
            <person name="Chen C."/>
            <person name="Bauer D."/>
            <person name="Andreopoulos W."/>
            <person name="Pangilinan J."/>
            <person name="LaButti K."/>
            <person name="Riley R."/>
            <person name="Lipzen A."/>
            <person name="Clum A."/>
            <person name="Drula E."/>
            <person name="Henrissat B."/>
            <person name="Kohler A."/>
            <person name="Grigoriev I.V."/>
            <person name="Martin F.M."/>
            <person name="Hacquard S."/>
        </authorList>
    </citation>
    <scope>NUCLEOTIDE SEQUENCE</scope>
    <source>
        <strain evidence="10">MPI-CAGE-AT-0021</strain>
    </source>
</reference>
<dbReference type="PANTHER" id="PTHR43671">
    <property type="entry name" value="SERINE/THREONINE-PROTEIN KINASE NEK"/>
    <property type="match status" value="1"/>
</dbReference>
<keyword evidence="6" id="KW-0067">ATP-binding</keyword>
<keyword evidence="3" id="KW-0808">Transferase</keyword>
<proteinExistence type="predicted"/>
<dbReference type="GO" id="GO:0005524">
    <property type="term" value="F:ATP binding"/>
    <property type="evidence" value="ECO:0007669"/>
    <property type="project" value="UniProtKB-KW"/>
</dbReference>
<dbReference type="GO" id="GO:0004674">
    <property type="term" value="F:protein serine/threonine kinase activity"/>
    <property type="evidence" value="ECO:0007669"/>
    <property type="project" value="UniProtKB-KW"/>
</dbReference>
<protein>
    <recommendedName>
        <fullName evidence="1">non-specific serine/threonine protein kinase</fullName>
        <ecNumber evidence="1">2.7.11.1</ecNumber>
    </recommendedName>
</protein>
<dbReference type="PANTHER" id="PTHR43671:SF98">
    <property type="entry name" value="SERINE_THREONINE-PROTEIN KINASE NEK11"/>
    <property type="match status" value="1"/>
</dbReference>
<comment type="catalytic activity">
    <reaction evidence="8">
        <text>L-seryl-[protein] + ATP = O-phospho-L-seryl-[protein] + ADP + H(+)</text>
        <dbReference type="Rhea" id="RHEA:17989"/>
        <dbReference type="Rhea" id="RHEA-COMP:9863"/>
        <dbReference type="Rhea" id="RHEA-COMP:11604"/>
        <dbReference type="ChEBI" id="CHEBI:15378"/>
        <dbReference type="ChEBI" id="CHEBI:29999"/>
        <dbReference type="ChEBI" id="CHEBI:30616"/>
        <dbReference type="ChEBI" id="CHEBI:83421"/>
        <dbReference type="ChEBI" id="CHEBI:456216"/>
        <dbReference type="EC" id="2.7.11.1"/>
    </reaction>
</comment>
<keyword evidence="2" id="KW-0723">Serine/threonine-protein kinase</keyword>
<keyword evidence="4" id="KW-0547">Nucleotide-binding</keyword>
<dbReference type="InterPro" id="IPR011009">
    <property type="entry name" value="Kinase-like_dom_sf"/>
</dbReference>
<dbReference type="Gene3D" id="3.30.200.20">
    <property type="entry name" value="Phosphorylase Kinase, domain 1"/>
    <property type="match status" value="1"/>
</dbReference>
<gene>
    <name evidence="10" type="ORF">B0J13DRAFT_623330</name>
</gene>
<dbReference type="InterPro" id="IPR050660">
    <property type="entry name" value="NEK_Ser/Thr_kinase"/>
</dbReference>
<evidence type="ECO:0000259" key="9">
    <source>
        <dbReference type="PROSITE" id="PS50011"/>
    </source>
</evidence>
<evidence type="ECO:0000313" key="10">
    <source>
        <dbReference type="EMBL" id="KAH7142729.1"/>
    </source>
</evidence>
<dbReference type="CDD" id="cd00180">
    <property type="entry name" value="PKc"/>
    <property type="match status" value="1"/>
</dbReference>
<dbReference type="GO" id="GO:0005634">
    <property type="term" value="C:nucleus"/>
    <property type="evidence" value="ECO:0007669"/>
    <property type="project" value="TreeGrafter"/>
</dbReference>
<evidence type="ECO:0000256" key="5">
    <source>
        <dbReference type="ARBA" id="ARBA00022777"/>
    </source>
</evidence>
<accession>A0A9P9ER68</accession>
<dbReference type="AlphaFoldDB" id="A0A9P9ER68"/>
<evidence type="ECO:0000256" key="7">
    <source>
        <dbReference type="ARBA" id="ARBA00047899"/>
    </source>
</evidence>
<evidence type="ECO:0000256" key="4">
    <source>
        <dbReference type="ARBA" id="ARBA00022741"/>
    </source>
</evidence>
<evidence type="ECO:0000313" key="11">
    <source>
        <dbReference type="Proteomes" id="UP000717696"/>
    </source>
</evidence>
<dbReference type="PROSITE" id="PS50011">
    <property type="entry name" value="PROTEIN_KINASE_DOM"/>
    <property type="match status" value="1"/>
</dbReference>
<keyword evidence="11" id="KW-1185">Reference proteome</keyword>
<comment type="catalytic activity">
    <reaction evidence="7">
        <text>L-threonyl-[protein] + ATP = O-phospho-L-threonyl-[protein] + ADP + H(+)</text>
        <dbReference type="Rhea" id="RHEA:46608"/>
        <dbReference type="Rhea" id="RHEA-COMP:11060"/>
        <dbReference type="Rhea" id="RHEA-COMP:11605"/>
        <dbReference type="ChEBI" id="CHEBI:15378"/>
        <dbReference type="ChEBI" id="CHEBI:30013"/>
        <dbReference type="ChEBI" id="CHEBI:30616"/>
        <dbReference type="ChEBI" id="CHEBI:61977"/>
        <dbReference type="ChEBI" id="CHEBI:456216"/>
        <dbReference type="EC" id="2.7.11.1"/>
    </reaction>
</comment>
<organism evidence="10 11">
    <name type="scientific">Dactylonectria estremocensis</name>
    <dbReference type="NCBI Taxonomy" id="1079267"/>
    <lineage>
        <taxon>Eukaryota</taxon>
        <taxon>Fungi</taxon>
        <taxon>Dikarya</taxon>
        <taxon>Ascomycota</taxon>
        <taxon>Pezizomycotina</taxon>
        <taxon>Sordariomycetes</taxon>
        <taxon>Hypocreomycetidae</taxon>
        <taxon>Hypocreales</taxon>
        <taxon>Nectriaceae</taxon>
        <taxon>Dactylonectria</taxon>
    </lineage>
</organism>
<name>A0A9P9ER68_9HYPO</name>